<dbReference type="InterPro" id="IPR040442">
    <property type="entry name" value="Pyrv_kinase-like_dom_sf"/>
</dbReference>
<dbReference type="PANTHER" id="PTHR22931:SF9">
    <property type="entry name" value="PYRUVATE, PHOSPHATE DIKINASE 1, CHLOROPLASTIC"/>
    <property type="match status" value="1"/>
</dbReference>
<name>A0A383R5A1_PAEAL</name>
<evidence type="ECO:0000313" key="3">
    <source>
        <dbReference type="Proteomes" id="UP000304148"/>
    </source>
</evidence>
<reference evidence="3" key="1">
    <citation type="submission" date="2018-08" db="EMBL/GenBank/DDBJ databases">
        <authorList>
            <person name="Chevrot R."/>
        </authorList>
    </citation>
    <scope>NUCLEOTIDE SEQUENCE [LARGE SCALE GENOMIC DNA]</scope>
</reference>
<evidence type="ECO:0000313" key="2">
    <source>
        <dbReference type="EMBL" id="SYX82140.1"/>
    </source>
</evidence>
<dbReference type="Proteomes" id="UP000304148">
    <property type="component" value="Chromosome"/>
</dbReference>
<dbReference type="GO" id="GO:0050242">
    <property type="term" value="F:pyruvate, phosphate dikinase activity"/>
    <property type="evidence" value="ECO:0007669"/>
    <property type="project" value="InterPro"/>
</dbReference>
<accession>A0A383R5A1</accession>
<dbReference type="PANTHER" id="PTHR22931">
    <property type="entry name" value="PHOSPHOENOLPYRUVATE DIKINASE-RELATED"/>
    <property type="match status" value="1"/>
</dbReference>
<dbReference type="SUPFAM" id="SSF51621">
    <property type="entry name" value="Phosphoenolpyruvate/pyruvate domain"/>
    <property type="match status" value="1"/>
</dbReference>
<dbReference type="RefSeq" id="WP_138184589.1">
    <property type="nucleotide sequence ID" value="NZ_LS992241.1"/>
</dbReference>
<gene>
    <name evidence="2" type="ORF">PBLR_10560</name>
</gene>
<dbReference type="EMBL" id="LS992241">
    <property type="protein sequence ID" value="SYX82140.1"/>
    <property type="molecule type" value="Genomic_DNA"/>
</dbReference>
<organism evidence="2 3">
    <name type="scientific">Paenibacillus alvei</name>
    <name type="common">Bacillus alvei</name>
    <dbReference type="NCBI Taxonomy" id="44250"/>
    <lineage>
        <taxon>Bacteria</taxon>
        <taxon>Bacillati</taxon>
        <taxon>Bacillota</taxon>
        <taxon>Bacilli</taxon>
        <taxon>Bacillales</taxon>
        <taxon>Paenibacillaceae</taxon>
        <taxon>Paenibacillus</taxon>
    </lineage>
</organism>
<proteinExistence type="predicted"/>
<sequence>MKLSSNQAEQWNKTAVQRHGHSNSTAGIRIIELHQQHIHHVGTLWRETEYKSFVPYSPQSNGLHVAQCGSSAEVQAAAEAGYHKLLLAPSHSLLMKSERVRLIREMLLAGTAGERDAALQKLLPLMTAEYEHMLAVLHRHAAIHGYVRLLDAPIMQLLPSIADLELRMGVVQRFAADSDLSVERHRLHQQWLKLKQWKQWLHSGNGDNCMLSNAVVEWIDMQAEALFRAEQRLTNKGYDIQLTVVLSYEAGSWKQHVGCVRLAAEQILGVHATRSHPIVGIRIEYDVSAREKTSQSGRLGGLGGQFDLPEIDMNWEEVDFVWMSRGGEQTNENDHF</sequence>
<protein>
    <submittedName>
        <fullName evidence="2">Uncharacterized protein</fullName>
    </submittedName>
</protein>
<dbReference type="InterPro" id="IPR010121">
    <property type="entry name" value="Pyruvate_phosphate_dikinase"/>
</dbReference>
<dbReference type="InterPro" id="IPR015813">
    <property type="entry name" value="Pyrv/PenolPyrv_kinase-like_dom"/>
</dbReference>
<evidence type="ECO:0000256" key="1">
    <source>
        <dbReference type="SAM" id="MobiDB-lite"/>
    </source>
</evidence>
<dbReference type="AlphaFoldDB" id="A0A383R5A1"/>
<dbReference type="Gene3D" id="3.20.20.60">
    <property type="entry name" value="Phosphoenolpyruvate-binding domains"/>
    <property type="match status" value="1"/>
</dbReference>
<feature type="region of interest" description="Disordered" evidence="1">
    <location>
        <begin position="1"/>
        <end position="21"/>
    </location>
</feature>
<feature type="compositionally biased region" description="Polar residues" evidence="1">
    <location>
        <begin position="1"/>
        <end position="15"/>
    </location>
</feature>